<dbReference type="InterPro" id="IPR047296">
    <property type="entry name" value="GIY-YIG_UvrC_Cho"/>
</dbReference>
<evidence type="ECO:0000256" key="5">
    <source>
        <dbReference type="ARBA" id="ARBA00023204"/>
    </source>
</evidence>
<dbReference type="InterPro" id="IPR012337">
    <property type="entry name" value="RNaseH-like_sf"/>
</dbReference>
<dbReference type="InterPro" id="IPR036397">
    <property type="entry name" value="RNaseH_sf"/>
</dbReference>
<dbReference type="SUPFAM" id="SSF46600">
    <property type="entry name" value="C-terminal UvrC-binding domain of UvrB"/>
    <property type="match status" value="1"/>
</dbReference>
<evidence type="ECO:0000256" key="6">
    <source>
        <dbReference type="ARBA" id="ARBA00023236"/>
    </source>
</evidence>
<evidence type="ECO:0000256" key="7">
    <source>
        <dbReference type="ARBA" id="ARBA00025483"/>
    </source>
</evidence>
<feature type="domain" description="GIY-YIG" evidence="11">
    <location>
        <begin position="214"/>
        <end position="293"/>
    </location>
</feature>
<dbReference type="SUPFAM" id="SSF82771">
    <property type="entry name" value="GIY-YIG endonuclease"/>
    <property type="match status" value="1"/>
</dbReference>
<dbReference type="PANTHER" id="PTHR30562">
    <property type="entry name" value="UVRC/OXIDOREDUCTASE"/>
    <property type="match status" value="1"/>
</dbReference>
<dbReference type="GO" id="GO:0003887">
    <property type="term" value="F:DNA-directed DNA polymerase activity"/>
    <property type="evidence" value="ECO:0007669"/>
    <property type="project" value="InterPro"/>
</dbReference>
<name>A0A2A8D1U9_9BACT</name>
<dbReference type="NCBIfam" id="NF005906">
    <property type="entry name" value="PRK07883.1-4"/>
    <property type="match status" value="1"/>
</dbReference>
<keyword evidence="1" id="KW-0963">Cytoplasm</keyword>
<dbReference type="InterPro" id="IPR050066">
    <property type="entry name" value="UvrABC_protein_C"/>
</dbReference>
<dbReference type="InterPro" id="IPR035901">
    <property type="entry name" value="GIY-YIG_endonuc_sf"/>
</dbReference>
<dbReference type="CDD" id="cd06127">
    <property type="entry name" value="DEDDh"/>
    <property type="match status" value="1"/>
</dbReference>
<evidence type="ECO:0000256" key="3">
    <source>
        <dbReference type="ARBA" id="ARBA00022769"/>
    </source>
</evidence>
<dbReference type="OrthoDB" id="9803913at2"/>
<reference evidence="12 13" key="1">
    <citation type="submission" date="2017-10" db="EMBL/GenBank/DDBJ databases">
        <title>Draft genome of Longibacter Salinarum.</title>
        <authorList>
            <person name="Goh K.M."/>
            <person name="Shamsir M.S."/>
            <person name="Lim S.W."/>
        </authorList>
    </citation>
    <scope>NUCLEOTIDE SEQUENCE [LARGE SCALE GENOMIC DNA]</scope>
    <source>
        <strain evidence="12 13">KCTC 52045</strain>
    </source>
</reference>
<dbReference type="PROSITE" id="PS50151">
    <property type="entry name" value="UVR"/>
    <property type="match status" value="1"/>
</dbReference>
<sequence length="563" mass="64439">MTIEDATFVVTDTETTGTKAASNRVIEIGAVKVEAGEITDRFQQLINPERTIPSRITHLTGITTGMVFDKPTMENVMPQYLDFLGDGILVAHNLPFDLRFLNAECSRLGLSDLENQTLCSLRLARRLLPGLRSKGLSRLAQFYGINVNGRHRALGDAEATGIILKRFIRQLDFEHDIHEVDELLAFQNRKYTKVRKAPKHLKKLREDVLPDLPDAPGVYFLKTSSGKTLYIGKAKQLSDRVRSYFTAIESKDARKRKMMSKVRRVEWTVTDTELEALLLESRLIKEQKPSYNRAQKRYRHRPFIKLQTDEAFPRVGWQRAISDDGAEYYGPLRSRKQAELVIEVISRFFGLRECDDSELSLGQRCLYADMERCTAPCENEDEERYAVQVDRVREFLCGQDTSVLDELEERMQQASRQLEFEKAATFRDWLQTLERMLAKQKAVAAPVLDHNAALVHPHQDEGTADVLLVRFGKFARSLRVNLPLSPDRTSDVAGAVEFVFDDATVRPDELTRRDQDEIRLLSHWMYMHRSDLLSVRRGEGGLDDFVTRIVATLNQTTDMKEAA</sequence>
<comment type="caution">
    <text evidence="12">The sequence shown here is derived from an EMBL/GenBank/DDBJ whole genome shotgun (WGS) entry which is preliminary data.</text>
</comment>
<evidence type="ECO:0000256" key="2">
    <source>
        <dbReference type="ARBA" id="ARBA00022763"/>
    </source>
</evidence>
<dbReference type="GO" id="GO:0009380">
    <property type="term" value="C:excinuclease repair complex"/>
    <property type="evidence" value="ECO:0007669"/>
    <property type="project" value="TreeGrafter"/>
</dbReference>
<dbReference type="PROSITE" id="PS50164">
    <property type="entry name" value="GIY_YIG"/>
    <property type="match status" value="1"/>
</dbReference>
<dbReference type="AlphaFoldDB" id="A0A2A8D1U9"/>
<dbReference type="NCBIfam" id="TIGR00573">
    <property type="entry name" value="dnaq"/>
    <property type="match status" value="1"/>
</dbReference>
<dbReference type="CDD" id="cd10434">
    <property type="entry name" value="GIY-YIG_UvrC_Cho"/>
    <property type="match status" value="1"/>
</dbReference>
<dbReference type="InterPro" id="IPR013520">
    <property type="entry name" value="Ribonucl_H"/>
</dbReference>
<dbReference type="GO" id="GO:0004527">
    <property type="term" value="F:exonuclease activity"/>
    <property type="evidence" value="ECO:0007669"/>
    <property type="project" value="UniProtKB-ARBA"/>
</dbReference>
<dbReference type="Gene3D" id="4.10.860.10">
    <property type="entry name" value="UVR domain"/>
    <property type="match status" value="1"/>
</dbReference>
<accession>A0A2A8D1U9</accession>
<dbReference type="SMART" id="SM00465">
    <property type="entry name" value="GIYc"/>
    <property type="match status" value="1"/>
</dbReference>
<proteinExistence type="predicted"/>
<keyword evidence="2" id="KW-0227">DNA damage</keyword>
<feature type="domain" description="UVR" evidence="10">
    <location>
        <begin position="401"/>
        <end position="436"/>
    </location>
</feature>
<dbReference type="GO" id="GO:0006260">
    <property type="term" value="P:DNA replication"/>
    <property type="evidence" value="ECO:0007669"/>
    <property type="project" value="InterPro"/>
</dbReference>
<dbReference type="GO" id="GO:0009432">
    <property type="term" value="P:SOS response"/>
    <property type="evidence" value="ECO:0007669"/>
    <property type="project" value="UniProtKB-KW"/>
</dbReference>
<dbReference type="Proteomes" id="UP000220102">
    <property type="component" value="Unassembled WGS sequence"/>
</dbReference>
<dbReference type="SUPFAM" id="SSF53098">
    <property type="entry name" value="Ribonuclease H-like"/>
    <property type="match status" value="1"/>
</dbReference>
<dbReference type="EMBL" id="PDEQ01000001">
    <property type="protein sequence ID" value="PEN14860.1"/>
    <property type="molecule type" value="Genomic_DNA"/>
</dbReference>
<evidence type="ECO:0000256" key="1">
    <source>
        <dbReference type="ARBA" id="ARBA00022490"/>
    </source>
</evidence>
<evidence type="ECO:0000313" key="13">
    <source>
        <dbReference type="Proteomes" id="UP000220102"/>
    </source>
</evidence>
<dbReference type="SMART" id="SM00479">
    <property type="entry name" value="EXOIII"/>
    <property type="match status" value="1"/>
</dbReference>
<dbReference type="FunFam" id="3.40.1440.10:FF:000001">
    <property type="entry name" value="UvrABC system protein C"/>
    <property type="match status" value="1"/>
</dbReference>
<dbReference type="InterPro" id="IPR000305">
    <property type="entry name" value="GIY-YIG_endonuc"/>
</dbReference>
<keyword evidence="4" id="KW-0267">Excision nuclease</keyword>
<evidence type="ECO:0000256" key="8">
    <source>
        <dbReference type="ARBA" id="ARBA00026073"/>
    </source>
</evidence>
<keyword evidence="3" id="KW-0228">DNA excision</keyword>
<dbReference type="InterPro" id="IPR006054">
    <property type="entry name" value="DnaQ"/>
</dbReference>
<dbReference type="Pfam" id="PF02151">
    <property type="entry name" value="UVR"/>
    <property type="match status" value="1"/>
</dbReference>
<evidence type="ECO:0000259" key="10">
    <source>
        <dbReference type="PROSITE" id="PS50151"/>
    </source>
</evidence>
<dbReference type="GO" id="GO:0006289">
    <property type="term" value="P:nucleotide-excision repair"/>
    <property type="evidence" value="ECO:0007669"/>
    <property type="project" value="InterPro"/>
</dbReference>
<dbReference type="GO" id="GO:0003677">
    <property type="term" value="F:DNA binding"/>
    <property type="evidence" value="ECO:0007669"/>
    <property type="project" value="InterPro"/>
</dbReference>
<dbReference type="InterPro" id="IPR001943">
    <property type="entry name" value="UVR_dom"/>
</dbReference>
<dbReference type="Pfam" id="PF00929">
    <property type="entry name" value="RNase_T"/>
    <property type="match status" value="1"/>
</dbReference>
<organism evidence="12 13">
    <name type="scientific">Longibacter salinarum</name>
    <dbReference type="NCBI Taxonomy" id="1850348"/>
    <lineage>
        <taxon>Bacteria</taxon>
        <taxon>Pseudomonadati</taxon>
        <taxon>Rhodothermota</taxon>
        <taxon>Rhodothermia</taxon>
        <taxon>Rhodothermales</taxon>
        <taxon>Salisaetaceae</taxon>
        <taxon>Longibacter</taxon>
    </lineage>
</organism>
<evidence type="ECO:0000256" key="9">
    <source>
        <dbReference type="SAM" id="Coils"/>
    </source>
</evidence>
<gene>
    <name evidence="12" type="ORF">CRI94_00770</name>
</gene>
<dbReference type="Gene3D" id="3.30.420.10">
    <property type="entry name" value="Ribonuclease H-like superfamily/Ribonuclease H"/>
    <property type="match status" value="1"/>
</dbReference>
<keyword evidence="9" id="KW-0175">Coiled coil</keyword>
<keyword evidence="5" id="KW-0234">DNA repair</keyword>
<dbReference type="PANTHER" id="PTHR30562:SF1">
    <property type="entry name" value="UVRABC SYSTEM PROTEIN C"/>
    <property type="match status" value="1"/>
</dbReference>
<evidence type="ECO:0000256" key="4">
    <source>
        <dbReference type="ARBA" id="ARBA00022881"/>
    </source>
</evidence>
<keyword evidence="13" id="KW-1185">Reference proteome</keyword>
<feature type="coiled-coil region" evidence="9">
    <location>
        <begin position="397"/>
        <end position="424"/>
    </location>
</feature>
<protein>
    <submittedName>
        <fullName evidence="12">DNA polymerase III subunit epsilon</fullName>
    </submittedName>
</protein>
<dbReference type="FunFam" id="3.30.420.10:FF:000045">
    <property type="entry name" value="3'-5' exonuclease DinG"/>
    <property type="match status" value="1"/>
</dbReference>
<dbReference type="InterPro" id="IPR036876">
    <property type="entry name" value="UVR_dom_sf"/>
</dbReference>
<keyword evidence="6" id="KW-0742">SOS response</keyword>
<dbReference type="Gene3D" id="3.40.1440.10">
    <property type="entry name" value="GIY-YIG endonuclease"/>
    <property type="match status" value="1"/>
</dbReference>
<comment type="subunit">
    <text evidence="8">DNA polymerase III contains a core (composed of alpha, epsilon and theta chains) that associates with a tau subunit. This core dimerizes to form the POLIII' complex. PolIII' associates with the gamma complex (composed of gamma, delta, delta', psi and chi chains) and with the beta chain to form the complete DNA polymerase III complex.</text>
</comment>
<evidence type="ECO:0000259" key="11">
    <source>
        <dbReference type="PROSITE" id="PS50164"/>
    </source>
</evidence>
<dbReference type="Pfam" id="PF01541">
    <property type="entry name" value="GIY-YIG"/>
    <property type="match status" value="1"/>
</dbReference>
<evidence type="ECO:0000313" key="12">
    <source>
        <dbReference type="EMBL" id="PEN14860.1"/>
    </source>
</evidence>
<comment type="function">
    <text evidence="7">DNA polymerase III is a complex, multichain enzyme responsible for most of the replicative synthesis in bacteria. The epsilon subunit contain the editing function and is a proofreading 3'-5' exonuclease.</text>
</comment>
<dbReference type="RefSeq" id="WP_098073757.1">
    <property type="nucleotide sequence ID" value="NZ_PDEQ01000001.1"/>
</dbReference>